<dbReference type="InterPro" id="IPR011006">
    <property type="entry name" value="CheY-like_superfamily"/>
</dbReference>
<evidence type="ECO:0000259" key="3">
    <source>
        <dbReference type="PROSITE" id="PS50110"/>
    </source>
</evidence>
<proteinExistence type="predicted"/>
<dbReference type="Gene3D" id="3.40.50.2300">
    <property type="match status" value="1"/>
</dbReference>
<dbReference type="EMBL" id="BFBB01000002">
    <property type="protein sequence ID" value="GBF48655.1"/>
    <property type="molecule type" value="Genomic_DNA"/>
</dbReference>
<evidence type="ECO:0000313" key="5">
    <source>
        <dbReference type="Proteomes" id="UP000245133"/>
    </source>
</evidence>
<evidence type="ECO:0000256" key="1">
    <source>
        <dbReference type="ARBA" id="ARBA00022553"/>
    </source>
</evidence>
<keyword evidence="1 2" id="KW-0597">Phosphoprotein</keyword>
<gene>
    <name evidence="4" type="ORF">LPTSP4_01550</name>
</gene>
<dbReference type="SMART" id="SM00448">
    <property type="entry name" value="REC"/>
    <property type="match status" value="1"/>
</dbReference>
<feature type="domain" description="Response regulatory" evidence="3">
    <location>
        <begin position="3"/>
        <end position="118"/>
    </location>
</feature>
<feature type="modified residue" description="4-aspartylphosphate" evidence="2">
    <location>
        <position position="53"/>
    </location>
</feature>
<dbReference type="PROSITE" id="PS50110">
    <property type="entry name" value="RESPONSE_REGULATORY"/>
    <property type="match status" value="1"/>
</dbReference>
<dbReference type="InterPro" id="IPR001789">
    <property type="entry name" value="Sig_transdc_resp-reg_receiver"/>
</dbReference>
<dbReference type="GO" id="GO:0000160">
    <property type="term" value="P:phosphorelay signal transduction system"/>
    <property type="evidence" value="ECO:0007669"/>
    <property type="project" value="InterPro"/>
</dbReference>
<name>A0A2P2DVL2_9LEPT</name>
<evidence type="ECO:0000256" key="2">
    <source>
        <dbReference type="PROSITE-ProRule" id="PRU00169"/>
    </source>
</evidence>
<dbReference type="InterPro" id="IPR050595">
    <property type="entry name" value="Bact_response_regulator"/>
</dbReference>
<dbReference type="SUPFAM" id="SSF52172">
    <property type="entry name" value="CheY-like"/>
    <property type="match status" value="1"/>
</dbReference>
<dbReference type="RefSeq" id="WP_108972716.1">
    <property type="nucleotide sequence ID" value="NZ_BFBB01000002.1"/>
</dbReference>
<evidence type="ECO:0000313" key="4">
    <source>
        <dbReference type="EMBL" id="GBF48655.1"/>
    </source>
</evidence>
<dbReference type="Proteomes" id="UP000245133">
    <property type="component" value="Unassembled WGS sequence"/>
</dbReference>
<keyword evidence="5" id="KW-1185">Reference proteome</keyword>
<protein>
    <submittedName>
        <fullName evidence="4">Predicted sensory transduction regulatory protein</fullName>
    </submittedName>
</protein>
<comment type="caution">
    <text evidence="4">The sequence shown here is derived from an EMBL/GenBank/DDBJ whole genome shotgun (WGS) entry which is preliminary data.</text>
</comment>
<sequence length="120" mass="13644">MKDILIVEDNAIVAIHLRMFLEINGYKVVGKFAKGLEAISFIESRIPDLILMDIMLDDEINGIDIVRMIRAFTQVPVIFMSALTDQETFDQLEKLSNIKLAKKPFVEDTLLQMIQSVTNS</sequence>
<organism evidence="4 5">
    <name type="scientific">Leptospira ryugenii</name>
    <dbReference type="NCBI Taxonomy" id="1917863"/>
    <lineage>
        <taxon>Bacteria</taxon>
        <taxon>Pseudomonadati</taxon>
        <taxon>Spirochaetota</taxon>
        <taxon>Spirochaetia</taxon>
        <taxon>Leptospirales</taxon>
        <taxon>Leptospiraceae</taxon>
        <taxon>Leptospira</taxon>
    </lineage>
</organism>
<dbReference type="PANTHER" id="PTHR44591:SF23">
    <property type="entry name" value="CHEY SUBFAMILY"/>
    <property type="match status" value="1"/>
</dbReference>
<reference evidence="4 5" key="1">
    <citation type="submission" date="2018-02" db="EMBL/GenBank/DDBJ databases">
        <title>Novel Leptospira species isolated from soil and water in Japan.</title>
        <authorList>
            <person name="Nakao R."/>
            <person name="Masuzawa T."/>
        </authorList>
    </citation>
    <scope>NUCLEOTIDE SEQUENCE [LARGE SCALE GENOMIC DNA]</scope>
    <source>
        <strain evidence="4 5">YH101</strain>
    </source>
</reference>
<dbReference type="AlphaFoldDB" id="A0A2P2DVL2"/>
<dbReference type="Pfam" id="PF00072">
    <property type="entry name" value="Response_reg"/>
    <property type="match status" value="1"/>
</dbReference>
<accession>A0A2P2DVL2</accession>
<dbReference type="PANTHER" id="PTHR44591">
    <property type="entry name" value="STRESS RESPONSE REGULATOR PROTEIN 1"/>
    <property type="match status" value="1"/>
</dbReference>
<dbReference type="OrthoDB" id="9789238at2"/>